<keyword evidence="3" id="KW-0479">Metal-binding</keyword>
<protein>
    <submittedName>
        <fullName evidence="13">Carbohydrate esterase family 4 protein</fullName>
    </submittedName>
</protein>
<keyword evidence="8" id="KW-1015">Disulfide bond</keyword>
<dbReference type="InterPro" id="IPR036861">
    <property type="entry name" value="Endochitinase-like_sf"/>
</dbReference>
<dbReference type="CDD" id="cd10951">
    <property type="entry name" value="CE4_ClCDA_like"/>
    <property type="match status" value="1"/>
</dbReference>
<feature type="compositionally biased region" description="Low complexity" evidence="9">
    <location>
        <begin position="365"/>
        <end position="388"/>
    </location>
</feature>
<dbReference type="CDD" id="cd00035">
    <property type="entry name" value="ChtBD1"/>
    <property type="match status" value="1"/>
</dbReference>
<feature type="domain" description="Chitin-binding type-1" evidence="11">
    <location>
        <begin position="69"/>
        <end position="115"/>
    </location>
</feature>
<keyword evidence="5" id="KW-0378">Hydrolase</keyword>
<dbReference type="InterPro" id="IPR011330">
    <property type="entry name" value="Glyco_hydro/deAcase_b/a-brl"/>
</dbReference>
<dbReference type="GO" id="GO:0008061">
    <property type="term" value="F:chitin binding"/>
    <property type="evidence" value="ECO:0007669"/>
    <property type="project" value="UniProtKB-UniRule"/>
</dbReference>
<evidence type="ECO:0000259" key="12">
    <source>
        <dbReference type="PROSITE" id="PS51677"/>
    </source>
</evidence>
<dbReference type="Proteomes" id="UP000799757">
    <property type="component" value="Unassembled WGS sequence"/>
</dbReference>
<evidence type="ECO:0000313" key="14">
    <source>
        <dbReference type="Proteomes" id="UP000799757"/>
    </source>
</evidence>
<dbReference type="GO" id="GO:0005975">
    <property type="term" value="P:carbohydrate metabolic process"/>
    <property type="evidence" value="ECO:0007669"/>
    <property type="project" value="InterPro"/>
</dbReference>
<dbReference type="InterPro" id="IPR018371">
    <property type="entry name" value="Chitin-binding_1_CS"/>
</dbReference>
<dbReference type="InterPro" id="IPR001002">
    <property type="entry name" value="Chitin-bd_1"/>
</dbReference>
<dbReference type="Pfam" id="PF00187">
    <property type="entry name" value="Chitin_bind_1"/>
    <property type="match status" value="1"/>
</dbReference>
<feature type="region of interest" description="Disordered" evidence="9">
    <location>
        <begin position="453"/>
        <end position="474"/>
    </location>
</feature>
<evidence type="ECO:0000256" key="10">
    <source>
        <dbReference type="SAM" id="SignalP"/>
    </source>
</evidence>
<accession>A0A6A6XNR4</accession>
<dbReference type="SUPFAM" id="SSF57016">
    <property type="entry name" value="Plant lectins/antimicrobial peptides"/>
    <property type="match status" value="3"/>
</dbReference>
<organism evidence="13 14">
    <name type="scientific">Melanomma pulvis-pyrius CBS 109.77</name>
    <dbReference type="NCBI Taxonomy" id="1314802"/>
    <lineage>
        <taxon>Eukaryota</taxon>
        <taxon>Fungi</taxon>
        <taxon>Dikarya</taxon>
        <taxon>Ascomycota</taxon>
        <taxon>Pezizomycotina</taxon>
        <taxon>Dothideomycetes</taxon>
        <taxon>Pleosporomycetidae</taxon>
        <taxon>Pleosporales</taxon>
        <taxon>Melanommataceae</taxon>
        <taxon>Melanomma</taxon>
    </lineage>
</organism>
<name>A0A6A6XNR4_9PLEO</name>
<keyword evidence="14" id="KW-1185">Reference proteome</keyword>
<dbReference type="Pfam" id="PF01522">
    <property type="entry name" value="Polysacc_deac_1"/>
    <property type="match status" value="1"/>
</dbReference>
<dbReference type="InterPro" id="IPR002509">
    <property type="entry name" value="NODB_dom"/>
</dbReference>
<dbReference type="GO" id="GO:0016810">
    <property type="term" value="F:hydrolase activity, acting on carbon-nitrogen (but not peptide) bonds"/>
    <property type="evidence" value="ECO:0007669"/>
    <property type="project" value="InterPro"/>
</dbReference>
<feature type="domain" description="Chitin-binding type-1" evidence="11">
    <location>
        <begin position="398"/>
        <end position="444"/>
    </location>
</feature>
<dbReference type="SUPFAM" id="SSF88713">
    <property type="entry name" value="Glycoside hydrolase/deacetylase"/>
    <property type="match status" value="1"/>
</dbReference>
<evidence type="ECO:0000256" key="9">
    <source>
        <dbReference type="SAM" id="MobiDB-lite"/>
    </source>
</evidence>
<evidence type="ECO:0000256" key="7">
    <source>
        <dbReference type="ARBA" id="ARBA00023285"/>
    </source>
</evidence>
<dbReference type="AlphaFoldDB" id="A0A6A6XNR4"/>
<dbReference type="GO" id="GO:0046872">
    <property type="term" value="F:metal ion binding"/>
    <property type="evidence" value="ECO:0007669"/>
    <property type="project" value="UniProtKB-KW"/>
</dbReference>
<dbReference type="PROSITE" id="PS51677">
    <property type="entry name" value="NODB"/>
    <property type="match status" value="1"/>
</dbReference>
<dbReference type="OrthoDB" id="407355at2759"/>
<dbReference type="PROSITE" id="PS00026">
    <property type="entry name" value="CHIT_BIND_I_1"/>
    <property type="match status" value="1"/>
</dbReference>
<feature type="region of interest" description="Disordered" evidence="9">
    <location>
        <begin position="365"/>
        <end position="396"/>
    </location>
</feature>
<feature type="compositionally biased region" description="Low complexity" evidence="9">
    <location>
        <begin position="453"/>
        <end position="473"/>
    </location>
</feature>
<reference evidence="13" key="1">
    <citation type="journal article" date="2020" name="Stud. Mycol.">
        <title>101 Dothideomycetes genomes: a test case for predicting lifestyles and emergence of pathogens.</title>
        <authorList>
            <person name="Haridas S."/>
            <person name="Albert R."/>
            <person name="Binder M."/>
            <person name="Bloem J."/>
            <person name="Labutti K."/>
            <person name="Salamov A."/>
            <person name="Andreopoulos B."/>
            <person name="Baker S."/>
            <person name="Barry K."/>
            <person name="Bills G."/>
            <person name="Bluhm B."/>
            <person name="Cannon C."/>
            <person name="Castanera R."/>
            <person name="Culley D."/>
            <person name="Daum C."/>
            <person name="Ezra D."/>
            <person name="Gonzalez J."/>
            <person name="Henrissat B."/>
            <person name="Kuo A."/>
            <person name="Liang C."/>
            <person name="Lipzen A."/>
            <person name="Lutzoni F."/>
            <person name="Magnuson J."/>
            <person name="Mondo S."/>
            <person name="Nolan M."/>
            <person name="Ohm R."/>
            <person name="Pangilinan J."/>
            <person name="Park H.-J."/>
            <person name="Ramirez L."/>
            <person name="Alfaro M."/>
            <person name="Sun H."/>
            <person name="Tritt A."/>
            <person name="Yoshinaga Y."/>
            <person name="Zwiers L.-H."/>
            <person name="Turgeon B."/>
            <person name="Goodwin S."/>
            <person name="Spatafora J."/>
            <person name="Crous P."/>
            <person name="Grigoriev I."/>
        </authorList>
    </citation>
    <scope>NUCLEOTIDE SEQUENCE</scope>
    <source>
        <strain evidence="13">CBS 109.77</strain>
    </source>
</reference>
<gene>
    <name evidence="13" type="ORF">K505DRAFT_322755</name>
</gene>
<dbReference type="Gene3D" id="3.20.20.370">
    <property type="entry name" value="Glycoside hydrolase/deacetylase"/>
    <property type="match status" value="1"/>
</dbReference>
<feature type="chain" id="PRO_5025338775" evidence="10">
    <location>
        <begin position="19"/>
        <end position="666"/>
    </location>
</feature>
<feature type="disulfide bond" evidence="8">
    <location>
        <begin position="72"/>
        <end position="87"/>
    </location>
</feature>
<sequence length="666" mass="67280">MRFSGLAAASLVAPLVAAHGDIPGAPKIFGLGPNPLAKLKSRNVFHGHAARDVAPQQGPQLNARQGGVDGRCGPVASGASCDAGFCCSSAGWCGQGTEYCAAPDCLFQYGPGCDANQTPAGTDTSGIARPKLGNVAYGGEGVYACSVPGTVAITYDDGPYIYTNGVLDQFAAYGAKATFFITGNNIGKGAIDNGATAWPAVIRRMVAEGHQVASHTWSHQDLSAITSQQRKDQMVRNEMAIRNIIGKFPTYMRPPYSSCTAASGCQDDLAALGYVVSYFDLDTDDYNNVTPALIQNAKDRFSAAIQPSNSASDDFLAIAHDIHQQTAQNLTGYMLDLLQSKGYRAVTMGECLGEPIANWYRDSAGSVGTSTSTPPTATATTSFSTGPPVATPTTVSPDGSCGGTTGYSCIGFSLGSCCSQYGWCGSTTDYCSTGCQSAFGSCGGDSLPSSVSSPAASSTASTPVATPTGVTSTDGSCGGTAGYSCVGFSLGSCCSQYGWCGSTTDYCGTGCNAQFGTCGSSVSAPSVLSSLSAAVSAARSSSTVAPSSSGVVASSSSIASSSSSSAASIAASGSSVSSSSSPSASSTPPASIVTTTRAATTTTAASTATPTSKALNVSTNGKCGSALKQTCKGYGNKECCRWDGKCASDIWGCGLGCQKKYGKCWW</sequence>
<evidence type="ECO:0000256" key="6">
    <source>
        <dbReference type="ARBA" id="ARBA00023277"/>
    </source>
</evidence>
<feature type="domain" description="NodB homology" evidence="12">
    <location>
        <begin position="149"/>
        <end position="346"/>
    </location>
</feature>
<keyword evidence="7" id="KW-0170">Cobalt</keyword>
<feature type="domain" description="Chitin-binding type-1" evidence="11">
    <location>
        <begin position="474"/>
        <end position="520"/>
    </location>
</feature>
<dbReference type="EMBL" id="MU001812">
    <property type="protein sequence ID" value="KAF2797197.1"/>
    <property type="molecule type" value="Genomic_DNA"/>
</dbReference>
<dbReference type="CDD" id="cd11618">
    <property type="entry name" value="ChtBD1_1"/>
    <property type="match status" value="2"/>
</dbReference>
<proteinExistence type="predicted"/>
<evidence type="ECO:0000313" key="13">
    <source>
        <dbReference type="EMBL" id="KAF2797197.1"/>
    </source>
</evidence>
<comment type="cofactor">
    <cofactor evidence="1">
        <name>Co(2+)</name>
        <dbReference type="ChEBI" id="CHEBI:48828"/>
    </cofactor>
</comment>
<dbReference type="SMART" id="SM00270">
    <property type="entry name" value="ChtBD1"/>
    <property type="match status" value="3"/>
</dbReference>
<evidence type="ECO:0000256" key="1">
    <source>
        <dbReference type="ARBA" id="ARBA00001941"/>
    </source>
</evidence>
<keyword evidence="4 10" id="KW-0732">Signal</keyword>
<evidence type="ECO:0000256" key="4">
    <source>
        <dbReference type="ARBA" id="ARBA00022729"/>
    </source>
</evidence>
<dbReference type="Gene3D" id="3.30.60.10">
    <property type="entry name" value="Endochitinase-like"/>
    <property type="match status" value="3"/>
</dbReference>
<feature type="disulfide bond" evidence="8">
    <location>
        <begin position="81"/>
        <end position="93"/>
    </location>
</feature>
<keyword evidence="2 8" id="KW-0147">Chitin-binding</keyword>
<evidence type="ECO:0000256" key="5">
    <source>
        <dbReference type="ARBA" id="ARBA00022801"/>
    </source>
</evidence>
<evidence type="ECO:0000259" key="11">
    <source>
        <dbReference type="PROSITE" id="PS50941"/>
    </source>
</evidence>
<feature type="disulfide bond" evidence="8">
    <location>
        <begin position="493"/>
        <end position="507"/>
    </location>
</feature>
<feature type="disulfide bond" evidence="8">
    <location>
        <begin position="86"/>
        <end position="100"/>
    </location>
</feature>
<dbReference type="PANTHER" id="PTHR46471:SF8">
    <property type="entry name" value="CHITIN DEACETYLASE"/>
    <property type="match status" value="1"/>
</dbReference>
<evidence type="ECO:0000256" key="8">
    <source>
        <dbReference type="PROSITE-ProRule" id="PRU00261"/>
    </source>
</evidence>
<evidence type="ECO:0000256" key="2">
    <source>
        <dbReference type="ARBA" id="ARBA00022669"/>
    </source>
</evidence>
<keyword evidence="6" id="KW-0119">Carbohydrate metabolism</keyword>
<dbReference type="PROSITE" id="PS50941">
    <property type="entry name" value="CHIT_BIND_I_2"/>
    <property type="match status" value="3"/>
</dbReference>
<comment type="caution">
    <text evidence="8">Lacks conserved residue(s) required for the propagation of feature annotation.</text>
</comment>
<feature type="signal peptide" evidence="10">
    <location>
        <begin position="1"/>
        <end position="18"/>
    </location>
</feature>
<dbReference type="PANTHER" id="PTHR46471">
    <property type="entry name" value="CHITIN DEACETYLASE"/>
    <property type="match status" value="1"/>
</dbReference>
<evidence type="ECO:0000256" key="3">
    <source>
        <dbReference type="ARBA" id="ARBA00022723"/>
    </source>
</evidence>
<feature type="disulfide bond" evidence="8">
    <location>
        <begin position="417"/>
        <end position="431"/>
    </location>
</feature>